<accession>A0A336M5A4</accession>
<evidence type="ECO:0000313" key="3">
    <source>
        <dbReference type="EMBL" id="SSX24049.1"/>
    </source>
</evidence>
<reference evidence="3" key="2">
    <citation type="submission" date="2018-07" db="EMBL/GenBank/DDBJ databases">
        <authorList>
            <person name="Quirk P.G."/>
            <person name="Krulwich T.A."/>
        </authorList>
    </citation>
    <scope>NUCLEOTIDE SEQUENCE</scope>
</reference>
<sequence>MLCKSAFYPVCKTFHEIEVNDSISRLNNVKLDKTELNMHSNNNSNTIVCVIFMLPSAICVPNLYFDSKTLKMHNFLVTFYSLFLRSISPGVVLTDIFGLAGFSEEVLKQMNGLKSEDIADAVIYLLSTPHSVNVTELTIRPSSSTF</sequence>
<keyword evidence="1" id="KW-0472">Membrane</keyword>
<evidence type="ECO:0000313" key="2">
    <source>
        <dbReference type="EMBL" id="SSX03684.1"/>
    </source>
</evidence>
<protein>
    <submittedName>
        <fullName evidence="3">CSON010220 protein</fullName>
    </submittedName>
</protein>
<dbReference type="EMBL" id="UFQT01000410">
    <property type="protein sequence ID" value="SSX24049.1"/>
    <property type="molecule type" value="Genomic_DNA"/>
</dbReference>
<gene>
    <name evidence="3" type="primary">CSON010220</name>
</gene>
<dbReference type="AlphaFoldDB" id="A0A336M5A4"/>
<organism evidence="3">
    <name type="scientific">Culicoides sonorensis</name>
    <name type="common">Biting midge</name>
    <dbReference type="NCBI Taxonomy" id="179676"/>
    <lineage>
        <taxon>Eukaryota</taxon>
        <taxon>Metazoa</taxon>
        <taxon>Ecdysozoa</taxon>
        <taxon>Arthropoda</taxon>
        <taxon>Hexapoda</taxon>
        <taxon>Insecta</taxon>
        <taxon>Pterygota</taxon>
        <taxon>Neoptera</taxon>
        <taxon>Endopterygota</taxon>
        <taxon>Diptera</taxon>
        <taxon>Nematocera</taxon>
        <taxon>Chironomoidea</taxon>
        <taxon>Ceratopogonidae</taxon>
        <taxon>Ceratopogoninae</taxon>
        <taxon>Culicoides</taxon>
        <taxon>Monoculicoides</taxon>
    </lineage>
</organism>
<evidence type="ECO:0000256" key="1">
    <source>
        <dbReference type="SAM" id="Phobius"/>
    </source>
</evidence>
<feature type="transmembrane region" description="Helical" evidence="1">
    <location>
        <begin position="45"/>
        <end position="65"/>
    </location>
</feature>
<dbReference type="EMBL" id="UFQS01000410">
    <property type="protein sequence ID" value="SSX03684.1"/>
    <property type="molecule type" value="Genomic_DNA"/>
</dbReference>
<reference evidence="2" key="1">
    <citation type="submission" date="2018-04" db="EMBL/GenBank/DDBJ databases">
        <authorList>
            <person name="Go L.Y."/>
            <person name="Mitchell J.A."/>
        </authorList>
    </citation>
    <scope>NUCLEOTIDE SEQUENCE</scope>
    <source>
        <tissue evidence="2">Whole organism</tissue>
    </source>
</reference>
<keyword evidence="1" id="KW-1133">Transmembrane helix</keyword>
<feature type="transmembrane region" description="Helical" evidence="1">
    <location>
        <begin position="77"/>
        <end position="102"/>
    </location>
</feature>
<proteinExistence type="predicted"/>
<keyword evidence="1" id="KW-0812">Transmembrane</keyword>
<dbReference type="Gene3D" id="3.40.50.720">
    <property type="entry name" value="NAD(P)-binding Rossmann-like Domain"/>
    <property type="match status" value="1"/>
</dbReference>
<dbReference type="VEuPathDB" id="VectorBase:CSON010220"/>
<name>A0A336M5A4_CULSO</name>